<evidence type="ECO:0000259" key="1">
    <source>
        <dbReference type="Pfam" id="PF13360"/>
    </source>
</evidence>
<feature type="domain" description="Pyrrolo-quinoline quinone repeat" evidence="1">
    <location>
        <begin position="3"/>
        <end position="123"/>
    </location>
</feature>
<evidence type="ECO:0000313" key="2">
    <source>
        <dbReference type="EMBL" id="GCE22311.1"/>
    </source>
</evidence>
<evidence type="ECO:0000313" key="3">
    <source>
        <dbReference type="Proteomes" id="UP000287188"/>
    </source>
</evidence>
<dbReference type="InterPro" id="IPR002372">
    <property type="entry name" value="PQQ_rpt_dom"/>
</dbReference>
<dbReference type="InterPro" id="IPR011047">
    <property type="entry name" value="Quinoprotein_ADH-like_sf"/>
</dbReference>
<dbReference type="AlphaFoldDB" id="A0A402AT95"/>
<protein>
    <recommendedName>
        <fullName evidence="1">Pyrrolo-quinoline quinone repeat domain-containing protein</fullName>
    </recommendedName>
</protein>
<dbReference type="Gene3D" id="2.130.10.10">
    <property type="entry name" value="YVTN repeat-like/Quinoprotein amine dehydrogenase"/>
    <property type="match status" value="1"/>
</dbReference>
<dbReference type="Pfam" id="PF13360">
    <property type="entry name" value="PQQ_2"/>
    <property type="match status" value="1"/>
</dbReference>
<gene>
    <name evidence="2" type="ORF">KDK_61110</name>
</gene>
<proteinExistence type="predicted"/>
<dbReference type="RefSeq" id="WP_126554991.1">
    <property type="nucleotide sequence ID" value="NZ_BIFS01000002.1"/>
</dbReference>
<keyword evidence="3" id="KW-1185">Reference proteome</keyword>
<comment type="caution">
    <text evidence="2">The sequence shown here is derived from an EMBL/GenBank/DDBJ whole genome shotgun (WGS) entry which is preliminary data.</text>
</comment>
<accession>A0A402AT95</accession>
<dbReference type="EMBL" id="BIFS01000002">
    <property type="protein sequence ID" value="GCE22311.1"/>
    <property type="molecule type" value="Genomic_DNA"/>
</dbReference>
<reference evidence="3" key="1">
    <citation type="submission" date="2018-12" db="EMBL/GenBank/DDBJ databases">
        <title>Tengunoibacter tsumagoiensis gen. nov., sp. nov., Dictyobacter kobayashii sp. nov., D. alpinus sp. nov., and D. joshuensis sp. nov. and description of Dictyobacteraceae fam. nov. within the order Ktedonobacterales isolated from Tengu-no-mugimeshi.</title>
        <authorList>
            <person name="Wang C.M."/>
            <person name="Zheng Y."/>
            <person name="Sakai Y."/>
            <person name="Toyoda A."/>
            <person name="Minakuchi Y."/>
            <person name="Abe K."/>
            <person name="Yokota A."/>
            <person name="Yabe S."/>
        </authorList>
    </citation>
    <scope>NUCLEOTIDE SEQUENCE [LARGE SCALE GENOMIC DNA]</scope>
    <source>
        <strain evidence="3">Uno11</strain>
    </source>
</reference>
<dbReference type="Proteomes" id="UP000287188">
    <property type="component" value="Unassembled WGS sequence"/>
</dbReference>
<dbReference type="SUPFAM" id="SSF50998">
    <property type="entry name" value="Quinoprotein alcohol dehydrogenase-like"/>
    <property type="match status" value="1"/>
</dbReference>
<dbReference type="InterPro" id="IPR015943">
    <property type="entry name" value="WD40/YVTN_repeat-like_dom_sf"/>
</dbReference>
<organism evidence="2 3">
    <name type="scientific">Dictyobacter kobayashii</name>
    <dbReference type="NCBI Taxonomy" id="2014872"/>
    <lineage>
        <taxon>Bacteria</taxon>
        <taxon>Bacillati</taxon>
        <taxon>Chloroflexota</taxon>
        <taxon>Ktedonobacteria</taxon>
        <taxon>Ktedonobacterales</taxon>
        <taxon>Dictyobacteraceae</taxon>
        <taxon>Dictyobacter</taxon>
    </lineage>
</organism>
<name>A0A402AT95_9CHLR</name>
<sequence>MQAFDVTTGENLWTADPLSRAGYIDSLQNGIVYYSASNTKVLHAYNIRERKELWQKHLDDAVFEMTTLNSNTLLLKLGEFVLQSDNSYTQHIKGLVTIDLQQGKTKGQYPDPQQQASNIELMTWPVTVRRDGTFVYMNLSGGTSTQALTYTFTGFSPTCKQLWQVSFAY</sequence>